<accession>A0A2P6NL58</accession>
<dbReference type="EMBL" id="MDYQ01000058">
    <property type="protein sequence ID" value="PRP84676.1"/>
    <property type="molecule type" value="Genomic_DNA"/>
</dbReference>
<sequence length="142" mass="16318">MGAPDTVNHRHSVLNGRRFKDRVRLKNVVSHLSLDYIHLMPSPRRTLFSISLISFGIMGSERLRNFAHNRTIGSIGGLVGKQIVDSTLELVVMGWIDLWNLHRGCYGSKKKRMLSWLHRTTYAHKLSNGYQSPSHLEHFSRL</sequence>
<protein>
    <submittedName>
        <fullName evidence="1">Uncharacterized protein</fullName>
    </submittedName>
</protein>
<evidence type="ECO:0000313" key="2">
    <source>
        <dbReference type="Proteomes" id="UP000241769"/>
    </source>
</evidence>
<dbReference type="AlphaFoldDB" id="A0A2P6NL58"/>
<comment type="caution">
    <text evidence="1">The sequence shown here is derived from an EMBL/GenBank/DDBJ whole genome shotgun (WGS) entry which is preliminary data.</text>
</comment>
<evidence type="ECO:0000313" key="1">
    <source>
        <dbReference type="EMBL" id="PRP84676.1"/>
    </source>
</evidence>
<dbReference type="InParanoid" id="A0A2P6NL58"/>
<proteinExistence type="predicted"/>
<gene>
    <name evidence="1" type="ORF">PROFUN_07926</name>
</gene>
<keyword evidence="2" id="KW-1185">Reference proteome</keyword>
<reference evidence="1 2" key="1">
    <citation type="journal article" date="2018" name="Genome Biol. Evol.">
        <title>Multiple Roots of Fruiting Body Formation in Amoebozoa.</title>
        <authorList>
            <person name="Hillmann F."/>
            <person name="Forbes G."/>
            <person name="Novohradska S."/>
            <person name="Ferling I."/>
            <person name="Riege K."/>
            <person name="Groth M."/>
            <person name="Westermann M."/>
            <person name="Marz M."/>
            <person name="Spaller T."/>
            <person name="Winckler T."/>
            <person name="Schaap P."/>
            <person name="Glockner G."/>
        </authorList>
    </citation>
    <scope>NUCLEOTIDE SEQUENCE [LARGE SCALE GENOMIC DNA]</scope>
    <source>
        <strain evidence="1 2">Jena</strain>
    </source>
</reference>
<name>A0A2P6NL58_9EUKA</name>
<organism evidence="1 2">
    <name type="scientific">Planoprotostelium fungivorum</name>
    <dbReference type="NCBI Taxonomy" id="1890364"/>
    <lineage>
        <taxon>Eukaryota</taxon>
        <taxon>Amoebozoa</taxon>
        <taxon>Evosea</taxon>
        <taxon>Variosea</taxon>
        <taxon>Cavosteliida</taxon>
        <taxon>Cavosteliaceae</taxon>
        <taxon>Planoprotostelium</taxon>
    </lineage>
</organism>
<dbReference type="Proteomes" id="UP000241769">
    <property type="component" value="Unassembled WGS sequence"/>
</dbReference>